<dbReference type="KEGG" id="fbl:Fbal_3153"/>
<protein>
    <submittedName>
        <fullName evidence="2">Hydrogenase assembly chaperone hypC/hupF</fullName>
    </submittedName>
</protein>
<dbReference type="Pfam" id="PF01455">
    <property type="entry name" value="HupF_HypC"/>
    <property type="match status" value="1"/>
</dbReference>
<evidence type="ECO:0000256" key="1">
    <source>
        <dbReference type="ARBA" id="ARBA00006018"/>
    </source>
</evidence>
<dbReference type="GeneID" id="67183370"/>
<comment type="similarity">
    <text evidence="1">Belongs to the HupF/HypC family.</text>
</comment>
<dbReference type="STRING" id="550540.Fbal_3153"/>
<gene>
    <name evidence="2" type="ordered locus">Fbal_3153</name>
</gene>
<dbReference type="InterPro" id="IPR019812">
    <property type="entry name" value="Hydgase_assmbl_chp_CS"/>
</dbReference>
<dbReference type="InterPro" id="IPR001109">
    <property type="entry name" value="Hydrogenase_HupF/HypC"/>
</dbReference>
<dbReference type="Proteomes" id="UP000006683">
    <property type="component" value="Chromosome"/>
</dbReference>
<keyword evidence="3" id="KW-1185">Reference proteome</keyword>
<dbReference type="EMBL" id="CP002209">
    <property type="protein sequence ID" value="ADN77352.1"/>
    <property type="molecule type" value="Genomic_DNA"/>
</dbReference>
<dbReference type="OrthoDB" id="9806017at2"/>
<dbReference type="PRINTS" id="PR00445">
    <property type="entry name" value="HUPFHYPC"/>
</dbReference>
<evidence type="ECO:0000313" key="2">
    <source>
        <dbReference type="EMBL" id="ADN77352.1"/>
    </source>
</evidence>
<dbReference type="NCBIfam" id="TIGR00074">
    <property type="entry name" value="hypC_hupF"/>
    <property type="match status" value="1"/>
</dbReference>
<dbReference type="PANTHER" id="PTHR35177">
    <property type="entry name" value="HYDROGENASE MATURATION FACTOR HYBG"/>
    <property type="match status" value="1"/>
</dbReference>
<organism evidence="2 3">
    <name type="scientific">Ferrimonas balearica (strain DSM 9799 / CCM 4581 / KCTC 23876 / PAT)</name>
    <dbReference type="NCBI Taxonomy" id="550540"/>
    <lineage>
        <taxon>Bacteria</taxon>
        <taxon>Pseudomonadati</taxon>
        <taxon>Pseudomonadota</taxon>
        <taxon>Gammaproteobacteria</taxon>
        <taxon>Alteromonadales</taxon>
        <taxon>Ferrimonadaceae</taxon>
        <taxon>Ferrimonas</taxon>
    </lineage>
</organism>
<dbReference type="eggNOG" id="COG0298">
    <property type="taxonomic scope" value="Bacteria"/>
</dbReference>
<reference evidence="2 3" key="1">
    <citation type="journal article" date="2010" name="Stand. Genomic Sci.">
        <title>Complete genome sequence of Ferrimonas balearica type strain (PAT).</title>
        <authorList>
            <person name="Nolan M."/>
            <person name="Sikorski J."/>
            <person name="Davenport K."/>
            <person name="Lucas S."/>
            <person name="Glavina Del Rio T."/>
            <person name="Tice H."/>
            <person name="Cheng J."/>
            <person name="Goodwin L."/>
            <person name="Pitluck S."/>
            <person name="Liolios K."/>
            <person name="Ivanova N."/>
            <person name="Mavromatis K."/>
            <person name="Ovchinnikova G."/>
            <person name="Pati A."/>
            <person name="Chen A."/>
            <person name="Palaniappan K."/>
            <person name="Land M."/>
            <person name="Hauser L."/>
            <person name="Chang Y."/>
            <person name="Jeffries C."/>
            <person name="Tapia R."/>
            <person name="Brettin T."/>
            <person name="Detter J."/>
            <person name="Han C."/>
            <person name="Yasawong M."/>
            <person name="Rohde M."/>
            <person name="Tindall B."/>
            <person name="Goker M."/>
            <person name="Woyke T."/>
            <person name="Bristow J."/>
            <person name="Eisen J."/>
            <person name="Markowitz V."/>
            <person name="Hugenholtz P."/>
            <person name="Kyrpides N."/>
            <person name="Klenk H."/>
            <person name="Lapidus A."/>
        </authorList>
    </citation>
    <scope>NUCLEOTIDE SEQUENCE [LARGE SCALE GENOMIC DNA]</scope>
    <source>
        <strain evidence="3">DSM 9799 / CCM 4581 / KCTC 23876 / PAT</strain>
    </source>
</reference>
<dbReference type="PROSITE" id="PS01097">
    <property type="entry name" value="HUPF_HYPC"/>
    <property type="match status" value="1"/>
</dbReference>
<dbReference type="FunFam" id="2.30.30.140:FF:000022">
    <property type="entry name" value="Hydrogenase assembly chaperone HybG"/>
    <property type="match status" value="1"/>
</dbReference>
<dbReference type="Gene3D" id="2.30.30.140">
    <property type="match status" value="1"/>
</dbReference>
<proteinExistence type="inferred from homology"/>
<dbReference type="GO" id="GO:0005506">
    <property type="term" value="F:iron ion binding"/>
    <property type="evidence" value="ECO:0007669"/>
    <property type="project" value="TreeGrafter"/>
</dbReference>
<dbReference type="GO" id="GO:1902670">
    <property type="term" value="F:carbon dioxide binding"/>
    <property type="evidence" value="ECO:0007669"/>
    <property type="project" value="TreeGrafter"/>
</dbReference>
<sequence>MCLGVPARIDAIVDEPSQRVSVSLNGVLREVNASCVWTEPAETLIGQWALIHVGFAMALLSEEEAQQTLDALAAMGADEHEMADFSGLGAAR</sequence>
<dbReference type="HOGENOM" id="CLU_159381_1_1_6"/>
<dbReference type="PANTHER" id="PTHR35177:SF2">
    <property type="entry name" value="HYDROGENASE MATURATION FACTOR HYBG"/>
    <property type="match status" value="1"/>
</dbReference>
<dbReference type="GO" id="GO:0051604">
    <property type="term" value="P:protein maturation"/>
    <property type="evidence" value="ECO:0007669"/>
    <property type="project" value="TreeGrafter"/>
</dbReference>
<dbReference type="AlphaFoldDB" id="E1SV52"/>
<dbReference type="SUPFAM" id="SSF159127">
    <property type="entry name" value="HupF/HypC-like"/>
    <property type="match status" value="1"/>
</dbReference>
<evidence type="ECO:0000313" key="3">
    <source>
        <dbReference type="Proteomes" id="UP000006683"/>
    </source>
</evidence>
<name>E1SV52_FERBD</name>
<accession>E1SV52</accession>
<dbReference type="RefSeq" id="WP_013346658.1">
    <property type="nucleotide sequence ID" value="NC_014541.1"/>
</dbReference>